<dbReference type="PROSITE" id="PS00189">
    <property type="entry name" value="LIPOYL"/>
    <property type="match status" value="1"/>
</dbReference>
<name>A0A0D2WM05_CAPO3</name>
<evidence type="ECO:0000313" key="8">
    <source>
        <dbReference type="Proteomes" id="UP000008743"/>
    </source>
</evidence>
<dbReference type="GO" id="GO:0019464">
    <property type="term" value="P:glycine decarboxylation via glycine cleavage system"/>
    <property type="evidence" value="ECO:0007669"/>
    <property type="project" value="UniProtKB-UniRule"/>
</dbReference>
<evidence type="ECO:0000313" key="7">
    <source>
        <dbReference type="EMBL" id="KJE91755.1"/>
    </source>
</evidence>
<dbReference type="Gene3D" id="2.40.50.100">
    <property type="match status" value="1"/>
</dbReference>
<evidence type="ECO:0000256" key="2">
    <source>
        <dbReference type="ARBA" id="ARBA00022823"/>
    </source>
</evidence>
<dbReference type="OrthoDB" id="10264154at2759"/>
<dbReference type="PhylomeDB" id="A0A0D2WM05"/>
<dbReference type="GO" id="GO:0005739">
    <property type="term" value="C:mitochondrion"/>
    <property type="evidence" value="ECO:0007669"/>
    <property type="project" value="UniProtKB-SubCell"/>
</dbReference>
<dbReference type="PANTHER" id="PTHR11715:SF3">
    <property type="entry name" value="GLYCINE CLEAVAGE SYSTEM H PROTEIN-RELATED"/>
    <property type="match status" value="1"/>
</dbReference>
<dbReference type="InterPro" id="IPR011053">
    <property type="entry name" value="Single_hybrid_motif"/>
</dbReference>
<dbReference type="InterPro" id="IPR017453">
    <property type="entry name" value="GCV_H_sub"/>
</dbReference>
<feature type="domain" description="Lipoyl-binding" evidence="6">
    <location>
        <begin position="50"/>
        <end position="132"/>
    </location>
</feature>
<keyword evidence="5" id="KW-0496">Mitochondrion</keyword>
<feature type="modified residue" description="N6-lipoyllysine" evidence="4">
    <location>
        <position position="91"/>
    </location>
</feature>
<sequence>MLSMLVSSRAAVSVRSLGAVARMYSANAAVAPAGLRYTKDHEWVSVKESTATLGITQYAVDSLGDVTFVEFPDVGKKFAAGKAVGVVESVKATSDLYTPVSGEVVEVNKAVSANSSLVNSAPYTEGWLVKMRLSDPKEVEKLFDEAAYKKFCAGLDH</sequence>
<dbReference type="RefSeq" id="XP_004348659.2">
    <property type="nucleotide sequence ID" value="XM_004348609.2"/>
</dbReference>
<dbReference type="InParanoid" id="A0A0D2WM05"/>
<dbReference type="NCBIfam" id="NF002270">
    <property type="entry name" value="PRK01202.1"/>
    <property type="match status" value="1"/>
</dbReference>
<dbReference type="GO" id="GO:0005960">
    <property type="term" value="C:glycine cleavage complex"/>
    <property type="evidence" value="ECO:0007669"/>
    <property type="project" value="UniProtKB-UniRule"/>
</dbReference>
<comment type="subcellular location">
    <subcellularLocation>
        <location evidence="5">Mitochondrion</location>
    </subcellularLocation>
</comment>
<comment type="subunit">
    <text evidence="5">The glycine cleavage system is composed of four proteins: P, T, L and H.</text>
</comment>
<dbReference type="NCBIfam" id="TIGR00527">
    <property type="entry name" value="gcvH"/>
    <property type="match status" value="1"/>
</dbReference>
<dbReference type="InterPro" id="IPR033753">
    <property type="entry name" value="GCV_H/Fam206"/>
</dbReference>
<dbReference type="InterPro" id="IPR003016">
    <property type="entry name" value="2-oxoA_DH_lipoyl-BS"/>
</dbReference>
<comment type="cofactor">
    <cofactor evidence="5">
        <name>(R)-lipoate</name>
        <dbReference type="ChEBI" id="CHEBI:83088"/>
    </cofactor>
    <text evidence="5">Binds 1 lipoyl cofactor covalently.</text>
</comment>
<dbReference type="AlphaFoldDB" id="A0A0D2WM05"/>
<dbReference type="FunCoup" id="A0A0D2WM05">
    <property type="interactions" value="478"/>
</dbReference>
<dbReference type="PROSITE" id="PS50968">
    <property type="entry name" value="BIOTINYL_LIPOYL"/>
    <property type="match status" value="1"/>
</dbReference>
<dbReference type="SUPFAM" id="SSF51230">
    <property type="entry name" value="Single hybrid motif"/>
    <property type="match status" value="1"/>
</dbReference>
<evidence type="ECO:0000256" key="5">
    <source>
        <dbReference type="RuleBase" id="RU364055"/>
    </source>
</evidence>
<comment type="similarity">
    <text evidence="1 5">Belongs to the GcvH family.</text>
</comment>
<dbReference type="HAMAP" id="MF_00272">
    <property type="entry name" value="GcvH"/>
    <property type="match status" value="1"/>
</dbReference>
<dbReference type="CDD" id="cd06848">
    <property type="entry name" value="GCS_H"/>
    <property type="match status" value="1"/>
</dbReference>
<evidence type="ECO:0000259" key="6">
    <source>
        <dbReference type="PROSITE" id="PS50968"/>
    </source>
</evidence>
<evidence type="ECO:0000256" key="1">
    <source>
        <dbReference type="ARBA" id="ARBA00009249"/>
    </source>
</evidence>
<dbReference type="InterPro" id="IPR000089">
    <property type="entry name" value="Biotin_lipoyl"/>
</dbReference>
<comment type="function">
    <text evidence="5">The H protein shuttles the methylamine group of glycine from the P protein to the T protein.</text>
</comment>
<dbReference type="EMBL" id="KE346363">
    <property type="protein sequence ID" value="KJE91755.1"/>
    <property type="molecule type" value="Genomic_DNA"/>
</dbReference>
<accession>A0A0D2WM05</accession>
<proteinExistence type="inferred from homology"/>
<keyword evidence="3 5" id="KW-0809">Transit peptide</keyword>
<protein>
    <recommendedName>
        <fullName evidence="5">Glycine cleavage system H protein</fullName>
    </recommendedName>
</protein>
<keyword evidence="8" id="KW-1185">Reference proteome</keyword>
<keyword evidence="2 4" id="KW-0450">Lipoyl</keyword>
<dbReference type="eggNOG" id="KOG3373">
    <property type="taxonomic scope" value="Eukaryota"/>
</dbReference>
<gene>
    <name evidence="7" type="ORF">CAOG_002846</name>
</gene>
<dbReference type="STRING" id="595528.A0A0D2WM05"/>
<organism evidence="7 8">
    <name type="scientific">Capsaspora owczarzaki (strain ATCC 30864)</name>
    <dbReference type="NCBI Taxonomy" id="595528"/>
    <lineage>
        <taxon>Eukaryota</taxon>
        <taxon>Filasterea</taxon>
        <taxon>Capsaspora</taxon>
    </lineage>
</organism>
<reference evidence="8" key="1">
    <citation type="submission" date="2011-02" db="EMBL/GenBank/DDBJ databases">
        <title>The Genome Sequence of Capsaspora owczarzaki ATCC 30864.</title>
        <authorList>
            <person name="Russ C."/>
            <person name="Cuomo C."/>
            <person name="Burger G."/>
            <person name="Gray M.W."/>
            <person name="Holland P.W.H."/>
            <person name="King N."/>
            <person name="Lang F.B.F."/>
            <person name="Roger A.J."/>
            <person name="Ruiz-Trillo I."/>
            <person name="Young S.K."/>
            <person name="Zeng Q."/>
            <person name="Gargeya S."/>
            <person name="Alvarado L."/>
            <person name="Berlin A."/>
            <person name="Chapman S.B."/>
            <person name="Chen Z."/>
            <person name="Freedman E."/>
            <person name="Gellesch M."/>
            <person name="Goldberg J."/>
            <person name="Griggs A."/>
            <person name="Gujja S."/>
            <person name="Heilman E."/>
            <person name="Heiman D."/>
            <person name="Howarth C."/>
            <person name="Mehta T."/>
            <person name="Neiman D."/>
            <person name="Pearson M."/>
            <person name="Roberts A."/>
            <person name="Saif S."/>
            <person name="Shea T."/>
            <person name="Shenoy N."/>
            <person name="Sisk P."/>
            <person name="Stolte C."/>
            <person name="Sykes S."/>
            <person name="White J."/>
            <person name="Yandava C."/>
            <person name="Haas B."/>
            <person name="Nusbaum C."/>
            <person name="Birren B."/>
        </authorList>
    </citation>
    <scope>NUCLEOTIDE SEQUENCE</scope>
    <source>
        <strain evidence="8">ATCC 30864</strain>
    </source>
</reference>
<evidence type="ECO:0000256" key="4">
    <source>
        <dbReference type="PIRSR" id="PIRSR617453-50"/>
    </source>
</evidence>
<dbReference type="PANTHER" id="PTHR11715">
    <property type="entry name" value="GLYCINE CLEAVAGE SYSTEM H PROTEIN"/>
    <property type="match status" value="1"/>
</dbReference>
<dbReference type="Pfam" id="PF01597">
    <property type="entry name" value="GCV_H"/>
    <property type="match status" value="1"/>
</dbReference>
<evidence type="ECO:0000256" key="3">
    <source>
        <dbReference type="ARBA" id="ARBA00022946"/>
    </source>
</evidence>
<dbReference type="Proteomes" id="UP000008743">
    <property type="component" value="Unassembled WGS sequence"/>
</dbReference>
<dbReference type="InterPro" id="IPR002930">
    <property type="entry name" value="GCV_H"/>
</dbReference>
<dbReference type="GO" id="GO:0009249">
    <property type="term" value="P:protein lipoylation"/>
    <property type="evidence" value="ECO:0007669"/>
    <property type="project" value="TreeGrafter"/>
</dbReference>